<organism evidence="1 2">
    <name type="scientific">Blumeria graminis f. sp. triticale</name>
    <dbReference type="NCBI Taxonomy" id="1689686"/>
    <lineage>
        <taxon>Eukaryota</taxon>
        <taxon>Fungi</taxon>
        <taxon>Dikarya</taxon>
        <taxon>Ascomycota</taxon>
        <taxon>Pezizomycotina</taxon>
        <taxon>Leotiomycetes</taxon>
        <taxon>Erysiphales</taxon>
        <taxon>Erysiphaceae</taxon>
        <taxon>Blumeria</taxon>
    </lineage>
</organism>
<reference evidence="1" key="1">
    <citation type="submission" date="2020-10" db="EMBL/GenBank/DDBJ databases">
        <authorList>
            <person name="Muller C M."/>
        </authorList>
    </citation>
    <scope>NUCLEOTIDE SEQUENCE</scope>
    <source>
        <strain evidence="1">THUN-12</strain>
    </source>
</reference>
<dbReference type="Pfam" id="PF26163">
    <property type="entry name" value="mS26"/>
    <property type="match status" value="1"/>
</dbReference>
<dbReference type="InterPro" id="IPR058940">
    <property type="entry name" value="mS26_fungi"/>
</dbReference>
<gene>
    <name evidence="1" type="ORF">BGTH12_LOCUS5906</name>
</gene>
<dbReference type="Proteomes" id="UP000683417">
    <property type="component" value="Unassembled WGS sequence"/>
</dbReference>
<proteinExistence type="predicted"/>
<evidence type="ECO:0000313" key="1">
    <source>
        <dbReference type="EMBL" id="CAD6504548.1"/>
    </source>
</evidence>
<dbReference type="CDD" id="cd23703">
    <property type="entry name" value="mS26_PET12"/>
    <property type="match status" value="1"/>
</dbReference>
<sequence length="310" mass="35086">MPPLASACAGSILRCRSLNTAIPFTRLYSSSPGNNKVRPEHPYFIDVPGQAPPRRILRRHDVKGTLPPPRDVLKTRALATPKYLPEFFQATIPEPKDSKPPKNDLAAWKQQMADMRRRNLRESLTELHTRKMERQKHLASVRQGQQKRRQRLLNAPIREDERLTNPTVTSLNSVLQSGPLPDPNRAARLAAKAARVQEKAEIMMQRRKDALHTLYMNARNFITTEEDLEDKIQEIFTLKPFLENDYNDNIWDALGSPPTAQDLLKNSSGSSKTATQAYQSPAVVIGERMRIIAEELTGGKMETPKDALVK</sequence>
<protein>
    <submittedName>
        <fullName evidence="1">BgTH12-00057</fullName>
    </submittedName>
</protein>
<comment type="caution">
    <text evidence="1">The sequence shown here is derived from an EMBL/GenBank/DDBJ whole genome shotgun (WGS) entry which is preliminary data.</text>
</comment>
<name>A0A9W4GH51_BLUGR</name>
<accession>A0A9W4GH51</accession>
<dbReference type="EMBL" id="CAJHIT010000009">
    <property type="protein sequence ID" value="CAD6504548.1"/>
    <property type="molecule type" value="Genomic_DNA"/>
</dbReference>
<evidence type="ECO:0000313" key="2">
    <source>
        <dbReference type="Proteomes" id="UP000683417"/>
    </source>
</evidence>
<dbReference type="AlphaFoldDB" id="A0A9W4GH51"/>